<dbReference type="PANTHER" id="PTHR11601:SF34">
    <property type="entry name" value="CYSTEINE DESULFURASE"/>
    <property type="match status" value="1"/>
</dbReference>
<comment type="similarity">
    <text evidence="2">Belongs to the class-V pyridoxal-phosphate-dependent aminotransferase family. NifS/IscS subfamily.</text>
</comment>
<evidence type="ECO:0000256" key="2">
    <source>
        <dbReference type="ARBA" id="ARBA00006490"/>
    </source>
</evidence>
<dbReference type="GO" id="GO:0008483">
    <property type="term" value="F:transaminase activity"/>
    <property type="evidence" value="ECO:0007669"/>
    <property type="project" value="UniProtKB-KW"/>
</dbReference>
<dbReference type="GO" id="GO:0051536">
    <property type="term" value="F:iron-sulfur cluster binding"/>
    <property type="evidence" value="ECO:0007669"/>
    <property type="project" value="UniProtKB-KW"/>
</dbReference>
<dbReference type="InterPro" id="IPR015424">
    <property type="entry name" value="PyrdxlP-dep_Trfase"/>
</dbReference>
<dbReference type="EMBL" id="LSDN01000005">
    <property type="protein sequence ID" value="KXB81826.1"/>
    <property type="molecule type" value="Genomic_DNA"/>
</dbReference>
<comment type="cofactor">
    <cofactor evidence="1">
        <name>pyridoxal 5'-phosphate</name>
        <dbReference type="ChEBI" id="CHEBI:597326"/>
    </cofactor>
</comment>
<keyword evidence="7" id="KW-0411">Iron-sulfur</keyword>
<feature type="domain" description="Aminotransferase class V" evidence="9">
    <location>
        <begin position="5"/>
        <end position="175"/>
    </location>
</feature>
<comment type="caution">
    <text evidence="10">The sequence shown here is derived from an EMBL/GenBank/DDBJ whole genome shotgun (WGS) entry which is preliminary data.</text>
</comment>
<proteinExistence type="inferred from homology"/>
<dbReference type="PIRSF" id="PIRSF005572">
    <property type="entry name" value="NifS"/>
    <property type="match status" value="1"/>
</dbReference>
<reference evidence="10 11" key="1">
    <citation type="submission" date="2016-01" db="EMBL/GenBank/DDBJ databases">
        <authorList>
            <person name="Mitreva M."/>
            <person name="Pepin K.H."/>
            <person name="Mihindukulasuriya K.A."/>
            <person name="Fulton R."/>
            <person name="Fronick C."/>
            <person name="O'Laughlin M."/>
            <person name="Miner T."/>
            <person name="Herter B."/>
            <person name="Rosa B.A."/>
            <person name="Cordes M."/>
            <person name="Tomlinson C."/>
            <person name="Wollam A."/>
            <person name="Palsikar V.B."/>
            <person name="Mardis E.R."/>
            <person name="Wilson R.K."/>
        </authorList>
    </citation>
    <scope>NUCLEOTIDE SEQUENCE [LARGE SCALE GENOMIC DNA]</scope>
    <source>
        <strain evidence="10 11">DNF00696</strain>
    </source>
</reference>
<dbReference type="InterPro" id="IPR015422">
    <property type="entry name" value="PyrdxlP-dep_Trfase_small"/>
</dbReference>
<dbReference type="Gene3D" id="3.40.640.10">
    <property type="entry name" value="Type I PLP-dependent aspartate aminotransferase-like (Major domain)"/>
    <property type="match status" value="1"/>
</dbReference>
<evidence type="ECO:0000256" key="4">
    <source>
        <dbReference type="ARBA" id="ARBA00022723"/>
    </source>
</evidence>
<accession>A0AB34X161</accession>
<dbReference type="Gene3D" id="3.90.1150.10">
    <property type="entry name" value="Aspartate Aminotransferase, domain 1"/>
    <property type="match status" value="1"/>
</dbReference>
<dbReference type="InterPro" id="IPR015421">
    <property type="entry name" value="PyrdxlP-dep_Trfase_major"/>
</dbReference>
<evidence type="ECO:0000256" key="7">
    <source>
        <dbReference type="ARBA" id="ARBA00023014"/>
    </source>
</evidence>
<keyword evidence="4" id="KW-0479">Metal-binding</keyword>
<dbReference type="InterPro" id="IPR000192">
    <property type="entry name" value="Aminotrans_V_dom"/>
</dbReference>
<feature type="domain" description="Aminotransferase class V" evidence="9">
    <location>
        <begin position="200"/>
        <end position="395"/>
    </location>
</feature>
<dbReference type="InterPro" id="IPR016454">
    <property type="entry name" value="Cysteine_dSase"/>
</dbReference>
<comment type="catalytic activity">
    <reaction evidence="8">
        <text>(sulfur carrier)-H + L-cysteine = (sulfur carrier)-SH + L-alanine</text>
        <dbReference type="Rhea" id="RHEA:43892"/>
        <dbReference type="Rhea" id="RHEA-COMP:14737"/>
        <dbReference type="Rhea" id="RHEA-COMP:14739"/>
        <dbReference type="ChEBI" id="CHEBI:29917"/>
        <dbReference type="ChEBI" id="CHEBI:35235"/>
        <dbReference type="ChEBI" id="CHEBI:57972"/>
        <dbReference type="ChEBI" id="CHEBI:64428"/>
        <dbReference type="EC" id="2.8.1.7"/>
    </reaction>
</comment>
<keyword evidence="6" id="KW-0408">Iron</keyword>
<dbReference type="Pfam" id="PF00266">
    <property type="entry name" value="Aminotran_5"/>
    <property type="match status" value="2"/>
</dbReference>
<dbReference type="AlphaFoldDB" id="A0AB34X161"/>
<dbReference type="Proteomes" id="UP000070572">
    <property type="component" value="Unassembled WGS sequence"/>
</dbReference>
<keyword evidence="10" id="KW-0032">Aminotransferase</keyword>
<keyword evidence="5" id="KW-0663">Pyridoxal phosphate</keyword>
<protein>
    <submittedName>
        <fullName evidence="10">Aminotransferase, class V</fullName>
    </submittedName>
</protein>
<dbReference type="PANTHER" id="PTHR11601">
    <property type="entry name" value="CYSTEINE DESULFURYLASE FAMILY MEMBER"/>
    <property type="match status" value="1"/>
</dbReference>
<keyword evidence="3" id="KW-0808">Transferase</keyword>
<dbReference type="Gene3D" id="1.10.260.50">
    <property type="match status" value="1"/>
</dbReference>
<dbReference type="GO" id="GO:0046872">
    <property type="term" value="F:metal ion binding"/>
    <property type="evidence" value="ECO:0007669"/>
    <property type="project" value="UniProtKB-KW"/>
</dbReference>
<dbReference type="RefSeq" id="WP_060920036.1">
    <property type="nucleotide sequence ID" value="NZ_KQ960678.1"/>
</dbReference>
<evidence type="ECO:0000256" key="6">
    <source>
        <dbReference type="ARBA" id="ARBA00023004"/>
    </source>
</evidence>
<evidence type="ECO:0000256" key="3">
    <source>
        <dbReference type="ARBA" id="ARBA00022679"/>
    </source>
</evidence>
<evidence type="ECO:0000256" key="5">
    <source>
        <dbReference type="ARBA" id="ARBA00022898"/>
    </source>
</evidence>
<evidence type="ECO:0000313" key="10">
    <source>
        <dbReference type="EMBL" id="KXB81826.1"/>
    </source>
</evidence>
<dbReference type="SUPFAM" id="SSF53383">
    <property type="entry name" value="PLP-dependent transferases"/>
    <property type="match status" value="1"/>
</dbReference>
<evidence type="ECO:0000259" key="9">
    <source>
        <dbReference type="Pfam" id="PF00266"/>
    </source>
</evidence>
<dbReference type="GO" id="GO:0031071">
    <property type="term" value="F:cysteine desulfurase activity"/>
    <property type="evidence" value="ECO:0007669"/>
    <property type="project" value="UniProtKB-EC"/>
</dbReference>
<evidence type="ECO:0000313" key="11">
    <source>
        <dbReference type="Proteomes" id="UP000070572"/>
    </source>
</evidence>
<organism evidence="10 11">
    <name type="scientific">Varibaculum cambriense</name>
    <dbReference type="NCBI Taxonomy" id="184870"/>
    <lineage>
        <taxon>Bacteria</taxon>
        <taxon>Bacillati</taxon>
        <taxon>Actinomycetota</taxon>
        <taxon>Actinomycetes</taxon>
        <taxon>Actinomycetales</taxon>
        <taxon>Actinomycetaceae</taxon>
        <taxon>Varibaculum</taxon>
    </lineage>
</organism>
<name>A0AB34X161_9ACTO</name>
<sequence length="415" mass="42491">MELAYLDNAASEPLRPQALAAMNEAAASLAGIGANPSSAHAAGRKAAALLETARAQVARALGAEPAEVIFTGGGTDSCALALRGLARAARRQEPHRTQIVVSQVEHDAVGLNARDLQDAGFQVQVLPVDNGGVVELEAVAALDTAQIAAVSVMSVCNENGVVQPVSKLCHLLAEKAAADTRNAQGYKTAAGKGTGSGSDSGFAIHTDAIAAAGRQEINFAGSPVDAISLACHKVGGPAALGVLLARREVKIASDRRGGGQERALRAGTQDVIAAVGAAAAFTAAQQELAETKRRHQQLREKLLQGALKIPGVKLASEALAVPGIVQFALQGAEAEGLLFALDQAGICASAGSACHTGVARPSPVLLAQGYSEQDALGSLRISFGWSTRDEDVDRLLQALPGALSASRKLAERERK</sequence>
<evidence type="ECO:0000256" key="1">
    <source>
        <dbReference type="ARBA" id="ARBA00001933"/>
    </source>
</evidence>
<gene>
    <name evidence="10" type="ORF">HMPREF1862_00253</name>
</gene>
<evidence type="ECO:0000256" key="8">
    <source>
        <dbReference type="ARBA" id="ARBA00050776"/>
    </source>
</evidence>